<dbReference type="EMBL" id="SUYD01000013">
    <property type="protein sequence ID" value="MBE6266908.1"/>
    <property type="molecule type" value="Genomic_DNA"/>
</dbReference>
<evidence type="ECO:0000313" key="11">
    <source>
        <dbReference type="Proteomes" id="UP000763088"/>
    </source>
</evidence>
<dbReference type="InterPro" id="IPR004635">
    <property type="entry name" value="Pept_S49_SppA"/>
</dbReference>
<dbReference type="Gene3D" id="3.90.226.10">
    <property type="entry name" value="2-enoyl-CoA Hydratase, Chain A, domain 1"/>
    <property type="match status" value="2"/>
</dbReference>
<keyword evidence="6 8" id="KW-0472">Membrane</keyword>
<name>A0A928BT80_XYLRU</name>
<keyword evidence="8" id="KW-0812">Transmembrane</keyword>
<evidence type="ECO:0000313" key="10">
    <source>
        <dbReference type="EMBL" id="MBE6266908.1"/>
    </source>
</evidence>
<dbReference type="NCBIfam" id="TIGR00706">
    <property type="entry name" value="SppA_dom"/>
    <property type="match status" value="1"/>
</dbReference>
<dbReference type="AlphaFoldDB" id="A0A928BT80"/>
<organism evidence="10 11">
    <name type="scientific">Xylanibacter ruminicola</name>
    <name type="common">Prevotella ruminicola</name>
    <dbReference type="NCBI Taxonomy" id="839"/>
    <lineage>
        <taxon>Bacteria</taxon>
        <taxon>Pseudomonadati</taxon>
        <taxon>Bacteroidota</taxon>
        <taxon>Bacteroidia</taxon>
        <taxon>Bacteroidales</taxon>
        <taxon>Prevotellaceae</taxon>
        <taxon>Xylanibacter</taxon>
    </lineage>
</organism>
<keyword evidence="5" id="KW-0720">Serine protease</keyword>
<evidence type="ECO:0000256" key="6">
    <source>
        <dbReference type="ARBA" id="ARBA00023136"/>
    </source>
</evidence>
<dbReference type="Gene3D" id="6.20.330.10">
    <property type="match status" value="1"/>
</dbReference>
<dbReference type="InterPro" id="IPR002142">
    <property type="entry name" value="Peptidase_S49"/>
</dbReference>
<dbReference type="InterPro" id="IPR029045">
    <property type="entry name" value="ClpP/crotonase-like_dom_sf"/>
</dbReference>
<dbReference type="SUPFAM" id="SSF52096">
    <property type="entry name" value="ClpP/crotonase"/>
    <property type="match status" value="2"/>
</dbReference>
<keyword evidence="3" id="KW-0645">Protease</keyword>
<comment type="caution">
    <text evidence="10">The sequence shown here is derived from an EMBL/GenBank/DDBJ whole genome shotgun (WGS) entry which is preliminary data.</text>
</comment>
<protein>
    <submittedName>
        <fullName evidence="10">Signal peptide peptidase SppA</fullName>
    </submittedName>
</protein>
<dbReference type="GO" id="GO:0006465">
    <property type="term" value="P:signal peptide processing"/>
    <property type="evidence" value="ECO:0007669"/>
    <property type="project" value="InterPro"/>
</dbReference>
<comment type="similarity">
    <text evidence="2">Belongs to the peptidase S49 family.</text>
</comment>
<dbReference type="Proteomes" id="UP000763088">
    <property type="component" value="Unassembled WGS sequence"/>
</dbReference>
<dbReference type="Pfam" id="PF01343">
    <property type="entry name" value="Peptidase_S49"/>
    <property type="match status" value="2"/>
</dbReference>
<feature type="domain" description="Peptidase S49" evidence="9">
    <location>
        <begin position="125"/>
        <end position="280"/>
    </location>
</feature>
<feature type="transmembrane region" description="Helical" evidence="8">
    <location>
        <begin position="12"/>
        <end position="35"/>
    </location>
</feature>
<evidence type="ECO:0000256" key="4">
    <source>
        <dbReference type="ARBA" id="ARBA00022801"/>
    </source>
</evidence>
<dbReference type="PIRSF" id="PIRSF001217">
    <property type="entry name" value="Protease_4_SppA"/>
    <property type="match status" value="1"/>
</dbReference>
<evidence type="ECO:0000256" key="3">
    <source>
        <dbReference type="ARBA" id="ARBA00022670"/>
    </source>
</evidence>
<comment type="subcellular location">
    <subcellularLocation>
        <location evidence="1">Membrane</location>
    </subcellularLocation>
</comment>
<dbReference type="PANTHER" id="PTHR33209">
    <property type="entry name" value="PROTEASE 4"/>
    <property type="match status" value="1"/>
</dbReference>
<accession>A0A928BT80</accession>
<feature type="active site" description="Proton donor/acceptor" evidence="7">
    <location>
        <position position="193"/>
    </location>
</feature>
<keyword evidence="4" id="KW-0378">Hydrolase</keyword>
<gene>
    <name evidence="10" type="primary">sppA</name>
    <name evidence="10" type="ORF">E7102_10670</name>
</gene>
<proteinExistence type="inferred from homology"/>
<dbReference type="NCBIfam" id="TIGR00705">
    <property type="entry name" value="SppA_67K"/>
    <property type="match status" value="1"/>
</dbReference>
<evidence type="ECO:0000256" key="7">
    <source>
        <dbReference type="PIRSR" id="PIRSR001217-1"/>
    </source>
</evidence>
<evidence type="ECO:0000256" key="1">
    <source>
        <dbReference type="ARBA" id="ARBA00004370"/>
    </source>
</evidence>
<dbReference type="CDD" id="cd07023">
    <property type="entry name" value="S49_Sppa_N_C"/>
    <property type="match status" value="1"/>
</dbReference>
<feature type="domain" description="Peptidase S49" evidence="9">
    <location>
        <begin position="377"/>
        <end position="531"/>
    </location>
</feature>
<dbReference type="GO" id="GO:0008236">
    <property type="term" value="F:serine-type peptidase activity"/>
    <property type="evidence" value="ECO:0007669"/>
    <property type="project" value="UniProtKB-KW"/>
</dbReference>
<feature type="active site" description="Nucleophile" evidence="7">
    <location>
        <position position="394"/>
    </location>
</feature>
<evidence type="ECO:0000256" key="2">
    <source>
        <dbReference type="ARBA" id="ARBA00008683"/>
    </source>
</evidence>
<sequence>MKQFLKMTLATICGIVILGLVMTLFFVISLVGMVASDSAPTKIKENSVFVLKLNGSINERSEEGTPFDDLFGLGDSGSMGLDDLISSIRKAKDEENIKGIYIEGGSAGFDSPASAQQLRDALKDFKKSGKWIVSYASDYGQASYYVATVADKIYLNGEGTIDLRGLGGKGEYYKGLYDKLGVKYMVAKVGKYKSYVESNTLTGMSEYDREQREAYLNGIWDYWLKEMAEGRKIKADALNQLVNDSLLAFTACEDYVKAKLVDKILFPEQIKDEIKQRLKLDKDDDIEQLTLADMLNVKSKKKEKGEKIAIYYAYGSIVDSEAMNMLNGGGHSIVGKTTAEDLRKLADDDDVKAVVFRVNSGGGSAVASEQIRHALKLVKAKKPVVVSMGGAAASGGYWISSPANYIFAEPTTITGSIGIFGLIPNFSGLVTDKLGVTFDGVKTNKFAGYETELIMGKDTEDIMAQLQTHINRGYQSFLNIVSEGRGIKPEQVHEIAQGRVWLATDAIKIKLVDKLGSLDDAVKKAAELAKLDEYHTAKYPGEVNWLDNLLSKDNKGSFLDAELRELLGDAYLPLLEIRNDIKNNSRVQARMLDDIRVK</sequence>
<dbReference type="PANTHER" id="PTHR33209:SF1">
    <property type="entry name" value="PEPTIDASE S49 DOMAIN-CONTAINING PROTEIN"/>
    <property type="match status" value="1"/>
</dbReference>
<dbReference type="InterPro" id="IPR047272">
    <property type="entry name" value="S49_SppA_C"/>
</dbReference>
<dbReference type="CDD" id="cd07018">
    <property type="entry name" value="S49_SppA_67K_type"/>
    <property type="match status" value="1"/>
</dbReference>
<evidence type="ECO:0000256" key="8">
    <source>
        <dbReference type="SAM" id="Phobius"/>
    </source>
</evidence>
<dbReference type="InterPro" id="IPR004634">
    <property type="entry name" value="Pept_S49_pIV"/>
</dbReference>
<evidence type="ECO:0000259" key="9">
    <source>
        <dbReference type="Pfam" id="PF01343"/>
    </source>
</evidence>
<evidence type="ECO:0000256" key="5">
    <source>
        <dbReference type="ARBA" id="ARBA00022825"/>
    </source>
</evidence>
<dbReference type="InterPro" id="IPR047217">
    <property type="entry name" value="S49_SppA_67K_type_N"/>
</dbReference>
<reference evidence="10" key="1">
    <citation type="submission" date="2019-04" db="EMBL/GenBank/DDBJ databases">
        <title>Evolution of Biomass-Degrading Anaerobic Consortia Revealed by Metagenomics.</title>
        <authorList>
            <person name="Peng X."/>
        </authorList>
    </citation>
    <scope>NUCLEOTIDE SEQUENCE</scope>
    <source>
        <strain evidence="10">SIG141</strain>
    </source>
</reference>
<dbReference type="GO" id="GO:0016020">
    <property type="term" value="C:membrane"/>
    <property type="evidence" value="ECO:0007669"/>
    <property type="project" value="UniProtKB-SubCell"/>
</dbReference>
<keyword evidence="8" id="KW-1133">Transmembrane helix</keyword>